<evidence type="ECO:0000256" key="5">
    <source>
        <dbReference type="ARBA" id="ARBA00023136"/>
    </source>
</evidence>
<evidence type="ECO:0000313" key="9">
    <source>
        <dbReference type="Proteomes" id="UP001597322"/>
    </source>
</evidence>
<feature type="signal peptide" evidence="6">
    <location>
        <begin position="1"/>
        <end position="23"/>
    </location>
</feature>
<dbReference type="Proteomes" id="UP001597322">
    <property type="component" value="Unassembled WGS sequence"/>
</dbReference>
<dbReference type="Pfam" id="PF17200">
    <property type="entry name" value="sCache_2"/>
    <property type="match status" value="1"/>
</dbReference>
<dbReference type="SMART" id="SM01049">
    <property type="entry name" value="Cache_2"/>
    <property type="match status" value="1"/>
</dbReference>
<proteinExistence type="predicted"/>
<comment type="caution">
    <text evidence="8">The sequence shown here is derived from an EMBL/GenBank/DDBJ whole genome shotgun (WGS) entry which is preliminary data.</text>
</comment>
<sequence length="151" mass="16603">MTVTKNIFIASVLSVFVASSAFAEERGTADEAMKLLDKAEAHFKTVGAEQAYKDFSSKSPEWQDRDLYVFCFDKAGVTLAHGANEKLIGKDLTELKDADGKKFIADLVKSGLTGGGWVDYRWTNPMTKKIELKSSYARPFGESVCGVGIYK</sequence>
<gene>
    <name evidence="8" type="ORF">ACFSE1_19390</name>
</gene>
<evidence type="ECO:0000256" key="1">
    <source>
        <dbReference type="ARBA" id="ARBA00004651"/>
    </source>
</evidence>
<dbReference type="InterPro" id="IPR033480">
    <property type="entry name" value="sCache_2"/>
</dbReference>
<comment type="subcellular location">
    <subcellularLocation>
        <location evidence="1">Cell membrane</location>
        <topology evidence="1">Multi-pass membrane protein</topology>
    </subcellularLocation>
</comment>
<organism evidence="8 9">
    <name type="scientific">Rhizobium helianthi</name>
    <dbReference type="NCBI Taxonomy" id="1132695"/>
    <lineage>
        <taxon>Bacteria</taxon>
        <taxon>Pseudomonadati</taxon>
        <taxon>Pseudomonadota</taxon>
        <taxon>Alphaproteobacteria</taxon>
        <taxon>Hyphomicrobiales</taxon>
        <taxon>Rhizobiaceae</taxon>
        <taxon>Rhizobium/Agrobacterium group</taxon>
        <taxon>Rhizobium</taxon>
    </lineage>
</organism>
<dbReference type="EMBL" id="JBHUEQ010000042">
    <property type="protein sequence ID" value="MFD1747639.1"/>
    <property type="molecule type" value="Genomic_DNA"/>
</dbReference>
<dbReference type="RefSeq" id="WP_377405294.1">
    <property type="nucleotide sequence ID" value="NZ_JBHUEQ010000042.1"/>
</dbReference>
<evidence type="ECO:0000259" key="7">
    <source>
        <dbReference type="SMART" id="SM01049"/>
    </source>
</evidence>
<reference evidence="9" key="1">
    <citation type="journal article" date="2019" name="Int. J. Syst. Evol. Microbiol.">
        <title>The Global Catalogue of Microorganisms (GCM) 10K type strain sequencing project: providing services to taxonomists for standard genome sequencing and annotation.</title>
        <authorList>
            <consortium name="The Broad Institute Genomics Platform"/>
            <consortium name="The Broad Institute Genome Sequencing Center for Infectious Disease"/>
            <person name="Wu L."/>
            <person name="Ma J."/>
        </authorList>
    </citation>
    <scope>NUCLEOTIDE SEQUENCE [LARGE SCALE GENOMIC DNA]</scope>
    <source>
        <strain evidence="9">CG52</strain>
    </source>
</reference>
<evidence type="ECO:0000256" key="2">
    <source>
        <dbReference type="ARBA" id="ARBA00022475"/>
    </source>
</evidence>
<feature type="chain" id="PRO_5046047442" evidence="6">
    <location>
        <begin position="24"/>
        <end position="151"/>
    </location>
</feature>
<keyword evidence="5" id="KW-0472">Membrane</keyword>
<keyword evidence="3" id="KW-0812">Transmembrane</keyword>
<feature type="domain" description="Single Cache" evidence="7">
    <location>
        <begin position="18"/>
        <end position="105"/>
    </location>
</feature>
<keyword evidence="6" id="KW-0732">Signal</keyword>
<evidence type="ECO:0000256" key="6">
    <source>
        <dbReference type="SAM" id="SignalP"/>
    </source>
</evidence>
<keyword evidence="2" id="KW-1003">Cell membrane</keyword>
<evidence type="ECO:0000256" key="4">
    <source>
        <dbReference type="ARBA" id="ARBA00022989"/>
    </source>
</evidence>
<evidence type="ECO:0000313" key="8">
    <source>
        <dbReference type="EMBL" id="MFD1747639.1"/>
    </source>
</evidence>
<dbReference type="Gene3D" id="3.30.450.20">
    <property type="entry name" value="PAS domain"/>
    <property type="match status" value="1"/>
</dbReference>
<name>A0ABW4M8Q5_9HYPH</name>
<protein>
    <submittedName>
        <fullName evidence="8">Cache domain-containing protein</fullName>
    </submittedName>
</protein>
<accession>A0ABW4M8Q5</accession>
<evidence type="ECO:0000256" key="3">
    <source>
        <dbReference type="ARBA" id="ARBA00022692"/>
    </source>
</evidence>
<keyword evidence="4" id="KW-1133">Transmembrane helix</keyword>
<keyword evidence="9" id="KW-1185">Reference proteome</keyword>